<evidence type="ECO:0000313" key="6">
    <source>
        <dbReference type="Proteomes" id="UP001604335"/>
    </source>
</evidence>
<dbReference type="InterPro" id="IPR001431">
    <property type="entry name" value="Pept_M16_Zn_BS"/>
</dbReference>
<dbReference type="InterPro" id="IPR011249">
    <property type="entry name" value="Metalloenz_LuxS/M16"/>
</dbReference>
<gene>
    <name evidence="5" type="ORF">VPK24_13415</name>
</gene>
<name>A0ABW7CF25_9CYAN</name>
<dbReference type="PANTHER" id="PTHR11851">
    <property type="entry name" value="METALLOPROTEASE"/>
    <property type="match status" value="1"/>
</dbReference>
<dbReference type="EMBL" id="JAZAQF010000078">
    <property type="protein sequence ID" value="MFG3818643.1"/>
    <property type="molecule type" value="Genomic_DNA"/>
</dbReference>
<evidence type="ECO:0000256" key="1">
    <source>
        <dbReference type="ARBA" id="ARBA00007261"/>
    </source>
</evidence>
<dbReference type="Gene3D" id="3.30.830.10">
    <property type="entry name" value="Metalloenzyme, LuxS/M16 peptidase-like"/>
    <property type="match status" value="2"/>
</dbReference>
<comment type="caution">
    <text evidence="5">The sequence shown here is derived from an EMBL/GenBank/DDBJ whole genome shotgun (WGS) entry which is preliminary data.</text>
</comment>
<dbReference type="Pfam" id="PF00675">
    <property type="entry name" value="Peptidase_M16"/>
    <property type="match status" value="1"/>
</dbReference>
<keyword evidence="6" id="KW-1185">Reference proteome</keyword>
<comment type="similarity">
    <text evidence="1 2">Belongs to the peptidase M16 family.</text>
</comment>
<evidence type="ECO:0000313" key="5">
    <source>
        <dbReference type="EMBL" id="MFG3818643.1"/>
    </source>
</evidence>
<organism evidence="5 6">
    <name type="scientific">Limnothrix redekei LRLZ20PSL1</name>
    <dbReference type="NCBI Taxonomy" id="3112953"/>
    <lineage>
        <taxon>Bacteria</taxon>
        <taxon>Bacillati</taxon>
        <taxon>Cyanobacteriota</taxon>
        <taxon>Cyanophyceae</taxon>
        <taxon>Pseudanabaenales</taxon>
        <taxon>Pseudanabaenaceae</taxon>
        <taxon>Limnothrix</taxon>
    </lineage>
</organism>
<dbReference type="Proteomes" id="UP001604335">
    <property type="component" value="Unassembled WGS sequence"/>
</dbReference>
<dbReference type="PROSITE" id="PS00143">
    <property type="entry name" value="INSULINASE"/>
    <property type="match status" value="1"/>
</dbReference>
<protein>
    <submittedName>
        <fullName evidence="5">Pitrilysin family protein</fullName>
    </submittedName>
</protein>
<feature type="domain" description="Peptidase M16 C-terminal" evidence="4">
    <location>
        <begin position="185"/>
        <end position="362"/>
    </location>
</feature>
<dbReference type="PANTHER" id="PTHR11851:SF49">
    <property type="entry name" value="MITOCHONDRIAL-PROCESSING PEPTIDASE SUBUNIT ALPHA"/>
    <property type="match status" value="1"/>
</dbReference>
<feature type="domain" description="Peptidase M16 N-terminal" evidence="3">
    <location>
        <begin position="29"/>
        <end position="175"/>
    </location>
</feature>
<sequence length="428" mass="47961">MVQSPWRTEQAPRPNRQQPELWQLANGLRVVYHYVPVSPVVTMDVWVKAGAVAEPIAWDGMAHFLEHMIFKGTDRLGPGEFDRAIESRGGATNAATSHDYAHYFVTTAVEHAEATLPHLAELLLNATIPDQEFELERSVVLEEIRQAYDSPDWVGFQMLLSRVYPDHAYGRSVLGSEESLMKRSPAEMRRFHACHYQPENLVVALVGGLPPDRARHLMESAFAAFGQPQACPPQPIGQTPPIAAVHRQELHRPYLEQARVMMAWTGPSLQNIEDTYALEVLATVLGIGRTSRLVSDLREDRQWVLAIDCEASAQRDASLLTIGAWLDVRDVGVVEACICDHLALLRDHPINPIELKRAQRLLCSDYIFATETPNQLASLYGYYGLLDQLPEATVYPDRIQAVGPEDVQRVAQKYLSPDRYAMVTLVPS</sequence>
<dbReference type="InterPro" id="IPR050361">
    <property type="entry name" value="MPP/UQCRC_Complex"/>
</dbReference>
<evidence type="ECO:0000259" key="3">
    <source>
        <dbReference type="Pfam" id="PF00675"/>
    </source>
</evidence>
<dbReference type="InterPro" id="IPR011765">
    <property type="entry name" value="Pept_M16_N"/>
</dbReference>
<dbReference type="RefSeq" id="WP_393014104.1">
    <property type="nucleotide sequence ID" value="NZ_JAZAQF010000078.1"/>
</dbReference>
<evidence type="ECO:0000256" key="2">
    <source>
        <dbReference type="RuleBase" id="RU004447"/>
    </source>
</evidence>
<dbReference type="SUPFAM" id="SSF63411">
    <property type="entry name" value="LuxS/MPP-like metallohydrolase"/>
    <property type="match status" value="2"/>
</dbReference>
<proteinExistence type="inferred from homology"/>
<accession>A0ABW7CF25</accession>
<reference evidence="6" key="1">
    <citation type="journal article" date="2024" name="Algal Res.">
        <title>Biochemical, toxicological and genomic investigation of a high-biomass producing Limnothrix strain isolated from Italian shallow drinking water reservoir.</title>
        <authorList>
            <person name="Simonazzi M."/>
            <person name="Shishido T.K."/>
            <person name="Delbaje E."/>
            <person name="Wahlsten M."/>
            <person name="Fewer D.P."/>
            <person name="Sivonen K."/>
            <person name="Pezzolesi L."/>
            <person name="Pistocchi R."/>
        </authorList>
    </citation>
    <scope>NUCLEOTIDE SEQUENCE [LARGE SCALE GENOMIC DNA]</scope>
    <source>
        <strain evidence="6">LRLZ20PSL1</strain>
    </source>
</reference>
<dbReference type="InterPro" id="IPR007863">
    <property type="entry name" value="Peptidase_M16_C"/>
</dbReference>
<evidence type="ECO:0000259" key="4">
    <source>
        <dbReference type="Pfam" id="PF05193"/>
    </source>
</evidence>
<dbReference type="Pfam" id="PF05193">
    <property type="entry name" value="Peptidase_M16_C"/>
    <property type="match status" value="1"/>
</dbReference>